<evidence type="ECO:0000313" key="5">
    <source>
        <dbReference type="EMBL" id="MCZ7693041.1"/>
    </source>
</evidence>
<dbReference type="HAMAP" id="MF_00795">
    <property type="entry name" value="CutC"/>
    <property type="match status" value="1"/>
</dbReference>
<evidence type="ECO:0000313" key="12">
    <source>
        <dbReference type="Proteomes" id="UP000234891"/>
    </source>
</evidence>
<gene>
    <name evidence="2" type="primary">cutC</name>
    <name evidence="6" type="ORF">CDL18_04515</name>
    <name evidence="9" type="ORF">CDL20_10245</name>
    <name evidence="8" type="ORF">CDL23_01795</name>
    <name evidence="7" type="ORF">CDL26_07630</name>
    <name evidence="5" type="ORF">O8D18_03140</name>
    <name evidence="4" type="ORF">OZZ16_03140</name>
    <name evidence="3" type="ORF">OZZ17_05235</name>
</gene>
<evidence type="ECO:0000313" key="8">
    <source>
        <dbReference type="EMBL" id="PLT77344.1"/>
    </source>
</evidence>
<comment type="similarity">
    <text evidence="1 2">Belongs to the CutC family.</text>
</comment>
<dbReference type="Pfam" id="PF03932">
    <property type="entry name" value="CutC"/>
    <property type="match status" value="1"/>
</dbReference>
<dbReference type="GO" id="GO:0005737">
    <property type="term" value="C:cytoplasm"/>
    <property type="evidence" value="ECO:0007669"/>
    <property type="project" value="UniProtKB-SubCell"/>
</dbReference>
<dbReference type="EMBL" id="JAPRAY010000005">
    <property type="protein sequence ID" value="MCZ0666947.1"/>
    <property type="molecule type" value="Genomic_DNA"/>
</dbReference>
<sequence>MNYILETCADSVQSAIEAKKGGANRIELCSNLVIGGTSPGESLFRQVKEQTGLNVRVLLRPRFGDFCYDDYEFRMILDEVRMFRKLGADGIVIGILNPDGTLNMEQMKALVEEAGDMGITLHRAFDVCRDPYEAMEQCISLGIDTILTSGQKSSAWEGRDLIKDLVKKSAGRIEILAGAGINPESIAKLAPYTNAKAYHMSGKVVIDSRMEFRREGVPMGIPGFSEFEIWQTSAENIRKAVQVLQEL</sequence>
<name>A0A2N5NKT9_MEDGN</name>
<evidence type="ECO:0000313" key="13">
    <source>
        <dbReference type="Proteomes" id="UP000235093"/>
    </source>
</evidence>
<proteinExistence type="inferred from homology"/>
<dbReference type="EMBL" id="NIHT01000002">
    <property type="protein sequence ID" value="PLT77344.1"/>
    <property type="molecule type" value="Genomic_DNA"/>
</dbReference>
<dbReference type="PANTHER" id="PTHR12598:SF0">
    <property type="entry name" value="COPPER HOMEOSTASIS PROTEIN CUTC HOMOLOG"/>
    <property type="match status" value="1"/>
</dbReference>
<reference evidence="5" key="3">
    <citation type="submission" date="2022-12" db="EMBL/GenBank/DDBJ databases">
        <title>Genome of R. gnavus strain RSHDN_123.</title>
        <authorList>
            <person name="Abdugheni R."/>
        </authorList>
    </citation>
    <scope>NUCLEOTIDE SEQUENCE</scope>
    <source>
        <strain evidence="5">RSHDN_123</strain>
    </source>
</reference>
<evidence type="ECO:0000313" key="6">
    <source>
        <dbReference type="EMBL" id="PLT56929.1"/>
    </source>
</evidence>
<evidence type="ECO:0000313" key="10">
    <source>
        <dbReference type="Proteomes" id="UP000234840"/>
    </source>
</evidence>
<dbReference type="FunFam" id="3.20.20.380:FF:000001">
    <property type="entry name" value="Copper homeostasis protein CutC"/>
    <property type="match status" value="1"/>
</dbReference>
<protein>
    <recommendedName>
        <fullName evidence="2">PF03932 family protein CutC</fullName>
    </recommendedName>
</protein>
<dbReference type="EMBL" id="JAPZED010000002">
    <property type="protein sequence ID" value="MCZ7693041.1"/>
    <property type="molecule type" value="Genomic_DNA"/>
</dbReference>
<dbReference type="EMBL" id="NIHS01000010">
    <property type="protein sequence ID" value="PLT72901.1"/>
    <property type="molecule type" value="Genomic_DNA"/>
</dbReference>
<dbReference type="EMBL" id="NIHM01000004">
    <property type="protein sequence ID" value="PLT56929.1"/>
    <property type="molecule type" value="Genomic_DNA"/>
</dbReference>
<dbReference type="SUPFAM" id="SSF110395">
    <property type="entry name" value="CutC-like"/>
    <property type="match status" value="1"/>
</dbReference>
<reference evidence="10 11" key="1">
    <citation type="journal article" date="2017" name="Genome Med.">
        <title>A novel Ruminococcus gnavus clade enriched in inflammatory bowel disease patients.</title>
        <authorList>
            <person name="Hall A.B."/>
            <person name="Yassour M."/>
            <person name="Sauk J."/>
            <person name="Garner A."/>
            <person name="Jiang X."/>
            <person name="Arthur T."/>
            <person name="Lagoudas G.K."/>
            <person name="Vatanen T."/>
            <person name="Fornelos N."/>
            <person name="Wilson R."/>
            <person name="Bertha M."/>
            <person name="Cohen M."/>
            <person name="Garber J."/>
            <person name="Khalili H."/>
            <person name="Gevers D."/>
            <person name="Ananthakrishnan A.N."/>
            <person name="Kugathasan S."/>
            <person name="Lander E.S."/>
            <person name="Blainey P."/>
            <person name="Vlamakis H."/>
            <person name="Xavier R.J."/>
            <person name="Huttenhower C."/>
        </authorList>
    </citation>
    <scope>NUCLEOTIDE SEQUENCE [LARGE SCALE GENOMIC DNA]</scope>
    <source>
        <strain evidence="6 11">RJX1118</strain>
        <strain evidence="7 12">RJX1124</strain>
        <strain evidence="8 13">RJX1125</strain>
        <strain evidence="9 10">RJX1128</strain>
    </source>
</reference>
<dbReference type="AlphaFoldDB" id="A0A2N5NKT9"/>
<evidence type="ECO:0000313" key="9">
    <source>
        <dbReference type="EMBL" id="PLT85415.1"/>
    </source>
</evidence>
<dbReference type="Proteomes" id="UP001148455">
    <property type="component" value="Unassembled WGS sequence"/>
</dbReference>
<dbReference type="Proteomes" id="UP000234849">
    <property type="component" value="Unassembled WGS sequence"/>
</dbReference>
<dbReference type="InterPro" id="IPR036822">
    <property type="entry name" value="CutC-like_dom_sf"/>
</dbReference>
<dbReference type="InterPro" id="IPR005627">
    <property type="entry name" value="CutC-like"/>
</dbReference>
<evidence type="ECO:0000313" key="7">
    <source>
        <dbReference type="EMBL" id="PLT72901.1"/>
    </source>
</evidence>
<evidence type="ECO:0000313" key="4">
    <source>
        <dbReference type="EMBL" id="MCZ0688920.1"/>
    </source>
</evidence>
<comment type="subcellular location">
    <subcellularLocation>
        <location evidence="2">Cytoplasm</location>
    </subcellularLocation>
</comment>
<dbReference type="GO" id="GO:0005507">
    <property type="term" value="F:copper ion binding"/>
    <property type="evidence" value="ECO:0007669"/>
    <property type="project" value="TreeGrafter"/>
</dbReference>
<evidence type="ECO:0000256" key="2">
    <source>
        <dbReference type="HAMAP-Rule" id="MF_00795"/>
    </source>
</evidence>
<dbReference type="Proteomes" id="UP000235093">
    <property type="component" value="Unassembled WGS sequence"/>
</dbReference>
<accession>A0A2N5NKT9</accession>
<dbReference type="EMBL" id="JAPRBD010000002">
    <property type="protein sequence ID" value="MCZ0688920.1"/>
    <property type="molecule type" value="Genomic_DNA"/>
</dbReference>
<organism evidence="6 11">
    <name type="scientific">Mediterraneibacter gnavus</name>
    <name type="common">Ruminococcus gnavus</name>
    <dbReference type="NCBI Taxonomy" id="33038"/>
    <lineage>
        <taxon>Bacteria</taxon>
        <taxon>Bacillati</taxon>
        <taxon>Bacillota</taxon>
        <taxon>Clostridia</taxon>
        <taxon>Lachnospirales</taxon>
        <taxon>Lachnospiraceae</taxon>
        <taxon>Mediterraneibacter</taxon>
    </lineage>
</organism>
<dbReference type="Proteomes" id="UP000234891">
    <property type="component" value="Unassembled WGS sequence"/>
</dbReference>
<dbReference type="Gene3D" id="3.20.20.380">
    <property type="entry name" value="Copper homeostasis (CutC) domain"/>
    <property type="match status" value="1"/>
</dbReference>
<reference evidence="3" key="2">
    <citation type="submission" date="2022-11" db="EMBL/GenBank/DDBJ databases">
        <title>Temperate bacteriophages infecting mucin-degrading bacterium Ruminococcus gnavus from the human gut.</title>
        <authorList>
            <person name="Buttimer C."/>
        </authorList>
    </citation>
    <scope>NUCLEOTIDE SEQUENCE</scope>
    <source>
        <strain evidence="3">CCUG 49994</strain>
        <strain evidence="4">CCUG 52279</strain>
    </source>
</reference>
<dbReference type="Proteomes" id="UP001079535">
    <property type="component" value="Unassembled WGS sequence"/>
</dbReference>
<comment type="caution">
    <text evidence="2">Once thought to be involved in copper homeostasis, experiments in E.coli have shown this is not the case.</text>
</comment>
<dbReference type="Proteomes" id="UP001076974">
    <property type="component" value="Unassembled WGS sequence"/>
</dbReference>
<evidence type="ECO:0000313" key="3">
    <source>
        <dbReference type="EMBL" id="MCZ0666947.1"/>
    </source>
</evidence>
<dbReference type="PANTHER" id="PTHR12598">
    <property type="entry name" value="COPPER HOMEOSTASIS PROTEIN CUTC"/>
    <property type="match status" value="1"/>
</dbReference>
<dbReference type="RefSeq" id="WP_022038405.1">
    <property type="nucleotide sequence ID" value="NZ_BAABXV010000001.1"/>
</dbReference>
<keyword evidence="2" id="KW-0963">Cytoplasm</keyword>
<dbReference type="EMBL" id="NIHW01000025">
    <property type="protein sequence ID" value="PLT85415.1"/>
    <property type="molecule type" value="Genomic_DNA"/>
</dbReference>
<comment type="caution">
    <text evidence="6">The sequence shown here is derived from an EMBL/GenBank/DDBJ whole genome shotgun (WGS) entry which is preliminary data.</text>
</comment>
<evidence type="ECO:0000313" key="11">
    <source>
        <dbReference type="Proteomes" id="UP000234849"/>
    </source>
</evidence>
<dbReference type="Proteomes" id="UP000234840">
    <property type="component" value="Unassembled WGS sequence"/>
</dbReference>
<evidence type="ECO:0000256" key="1">
    <source>
        <dbReference type="ARBA" id="ARBA00007768"/>
    </source>
</evidence>